<proteinExistence type="predicted"/>
<dbReference type="EMBL" id="FNXT01000153">
    <property type="protein sequence ID" value="SZX61529.1"/>
    <property type="molecule type" value="Genomic_DNA"/>
</dbReference>
<gene>
    <name evidence="1" type="ORF">BQ4739_LOCUS2043</name>
</gene>
<keyword evidence="2" id="KW-1185">Reference proteome</keyword>
<dbReference type="Proteomes" id="UP000256970">
    <property type="component" value="Unassembled WGS sequence"/>
</dbReference>
<reference evidence="1 2" key="1">
    <citation type="submission" date="2016-10" db="EMBL/GenBank/DDBJ databases">
        <authorList>
            <person name="Cai Z."/>
        </authorList>
    </citation>
    <scope>NUCLEOTIDE SEQUENCE [LARGE SCALE GENOMIC DNA]</scope>
</reference>
<name>A0A383V9V5_TETOB</name>
<protein>
    <submittedName>
        <fullName evidence="1">Uncharacterized protein</fullName>
    </submittedName>
</protein>
<accession>A0A383V9V5</accession>
<organism evidence="1 2">
    <name type="scientific">Tetradesmus obliquus</name>
    <name type="common">Green alga</name>
    <name type="synonym">Acutodesmus obliquus</name>
    <dbReference type="NCBI Taxonomy" id="3088"/>
    <lineage>
        <taxon>Eukaryota</taxon>
        <taxon>Viridiplantae</taxon>
        <taxon>Chlorophyta</taxon>
        <taxon>core chlorophytes</taxon>
        <taxon>Chlorophyceae</taxon>
        <taxon>CS clade</taxon>
        <taxon>Sphaeropleales</taxon>
        <taxon>Scenedesmaceae</taxon>
        <taxon>Tetradesmus</taxon>
    </lineage>
</organism>
<sequence>MDNVPQDVATGLVRAGLRVSFEQLLQASSNRTAGWEVWVKATAVIGAERCNVPVGSGAAVLLLAGLPPRLEMLCYKLVDLARQLMATAAMPPAVLPTVLQLAFSLQLTHEPQQAASLLLEAISTRQQSAH</sequence>
<evidence type="ECO:0000313" key="1">
    <source>
        <dbReference type="EMBL" id="SZX61529.1"/>
    </source>
</evidence>
<dbReference type="AlphaFoldDB" id="A0A383V9V5"/>
<evidence type="ECO:0000313" key="2">
    <source>
        <dbReference type="Proteomes" id="UP000256970"/>
    </source>
</evidence>